<comment type="caution">
    <text evidence="1">Lacks conserved residue(s) required for the propagation of feature annotation.</text>
</comment>
<feature type="domain" description="EGF-like" evidence="4">
    <location>
        <begin position="1208"/>
        <end position="1242"/>
    </location>
</feature>
<dbReference type="InterPro" id="IPR055462">
    <property type="entry name" value="DUF7034"/>
</dbReference>
<dbReference type="EMBL" id="JAVFKY010000003">
    <property type="protein sequence ID" value="KAK5578605.1"/>
    <property type="molecule type" value="Genomic_DNA"/>
</dbReference>
<dbReference type="PROSITE" id="PS00022">
    <property type="entry name" value="EGF_1"/>
    <property type="match status" value="2"/>
</dbReference>
<dbReference type="PANTHER" id="PTHR31378:SF9">
    <property type="entry name" value="EGF-LIKE DOMAIN-CONTAINING PROTEIN"/>
    <property type="match status" value="1"/>
</dbReference>
<feature type="disulfide bond" evidence="1">
    <location>
        <begin position="1267"/>
        <end position="1276"/>
    </location>
</feature>
<dbReference type="InterPro" id="IPR000742">
    <property type="entry name" value="EGF"/>
</dbReference>
<keyword evidence="3" id="KW-0732">Signal</keyword>
<keyword evidence="2" id="KW-1133">Transmembrane helix</keyword>
<feature type="domain" description="EGF-like" evidence="4">
    <location>
        <begin position="1245"/>
        <end position="1277"/>
    </location>
</feature>
<keyword evidence="1" id="KW-0245">EGF-like domain</keyword>
<keyword evidence="6" id="KW-1185">Reference proteome</keyword>
<accession>A0AAN7U033</accession>
<dbReference type="SMART" id="SM00181">
    <property type="entry name" value="EGF"/>
    <property type="match status" value="2"/>
</dbReference>
<evidence type="ECO:0000313" key="5">
    <source>
        <dbReference type="EMBL" id="KAK5578605.1"/>
    </source>
</evidence>
<protein>
    <recommendedName>
        <fullName evidence="4">EGF-like domain-containing protein</fullName>
    </recommendedName>
</protein>
<keyword evidence="1" id="KW-1015">Disulfide bond</keyword>
<feature type="signal peptide" evidence="3">
    <location>
        <begin position="1"/>
        <end position="17"/>
    </location>
</feature>
<dbReference type="Pfam" id="PF22933">
    <property type="entry name" value="ComC_SSD"/>
    <property type="match status" value="1"/>
</dbReference>
<keyword evidence="2" id="KW-0812">Transmembrane</keyword>
<name>A0AAN7U033_9MYCE</name>
<evidence type="ECO:0000256" key="3">
    <source>
        <dbReference type="SAM" id="SignalP"/>
    </source>
</evidence>
<dbReference type="PROSITE" id="PS50026">
    <property type="entry name" value="EGF_3"/>
    <property type="match status" value="2"/>
</dbReference>
<evidence type="ECO:0000256" key="1">
    <source>
        <dbReference type="PROSITE-ProRule" id="PRU00076"/>
    </source>
</evidence>
<dbReference type="Pfam" id="PF23033">
    <property type="entry name" value="DUF7034"/>
    <property type="match status" value="1"/>
</dbReference>
<dbReference type="PANTHER" id="PTHR31378">
    <property type="entry name" value="EGF-LIKE DOMAIN-CONTAINING PROTEIN-RELATED-RELATED"/>
    <property type="match status" value="1"/>
</dbReference>
<feature type="disulfide bond" evidence="1">
    <location>
        <begin position="1249"/>
        <end position="1259"/>
    </location>
</feature>
<sequence length="1595" mass="179269">MKYFIILFILFFNQINCQLNLVKVVTSPNIINPFVITPYYPGSDNQNLYFTFASTFNTPTVLTGCYAAIYNNLNELLIDGTFNINLVEVAPTIGPSTTNSALVDFNGFQQQEQERQQKLSIDTQQPKNKRPWLKAAIIANYTMTMPYTITSLMNSSTKSFYDYYYLHLQYIANPIKGTQTTVDFKDAPFEFNAPAYNLTIENSIISTYKTNNKVNGFGLNYNQHLSIVTINNIKSGSYGLFYSKDLYNGSNPTFSNLQFIKSLNGLDYYYYYNKFGSTIASNYEIVIDELTGQERQVSTTFSSDLQIELIQTEIIFVNGWASCYCSFISNEKIELLNISDAIVVPISIQSNSSNFWTSIVKMLPDFVSNSKVQISITKPSWNTELTVTPIIQIIPAVKFNTTILSNQFFLVPSSSRYAYENKQIQILVELNFTDPSQILNSIDYESNGVVFLSDRELFSSKYYSKIISIPDKLITTSKISLNIFGNYESVGRISLYSITSIPFDFLEPQEVALTTTGNNTIQIGKGIEFYTFFTGTFSQTLYEIPEATISLTPVGKLTTNSKPSPNPREFFNISSSFPHGFTGFGNELKWTPSIPISSDTPTMSFSLNGTTTPSITLNGNPFTKKDFINPSLIVKFNWANSSTENDEFLISIMDSVGVGQSTCQFKFATNSYILSPSSIYLKSINHTYISQLLEFSIKLKFNRYFCSIVSPVIDCSDIKGNRIFENDFSTSELRQLFFENFDQCNTSLSSTIPKAQLFTNFIIYNSNSNITFSLLFGNVLDQDYNVVVQIFGDYENKGPLETSIPLSITKFISQTNSAVFKGTYNFPVNSTTMSKKKFISIKVSKQSDSTSTFTLSTKELEFINQSFLKAQTTTTVVNSQFIIRNIDYQGPSLILRDLVLLDFINNLQQLTQFSITSSQFSSIKNLTLTIKDSFNSYSQSLVYLKGDSTSYISFNDSLLILNAKYNYINPNAFIESVCDVFDNCYELSPTALKTSKQYSNTYLNPTIRSVVIGTPTFSRNYVDVSSSNRKLKISIDLKYSTNDIFTASFGQDPIFYISEKQTNEKIQCPLKQISNLSSLYTCDMEIPLYWGLRMIGQCSVWNMIDSNGYLNGGIIQNCPIFFFYQSFYNPNIWQISVTMNDTIMYISGTNLDLVPNKILDTQSLLVSTSNLTMINGTLGYYTLKSPATIPFNISIDYGYDGIKNISVFIQTCMKSDCSGNGVCNVALSTCTCKTGWGGSDCSIDMTFKCVDNCSGKGNCSIDMTCNCNKGYTGVSCSTYSPDLGLSMEMNTSKQEPSIDLGSFSTNSTNTNSTLNNVTKSSGYSILIPYIQEIDYNGKLVKNYSFTTDSWSLLSDENNIVIYNTTLTEYSNLFVQLETIPVATTREWAGQLLTLPDHSIKYSVRIENYTFVSNLNNLQLVYQASPNSKLSPECEIKQSIAWGAKKSTDMHWVTLPNNQVSLYGKFSNYLIADGRVVSTSNEGLEFGTTIQVKVNIPFFRDYIELDPDFSVLVNPNFHEDEYDECGVKIENSSNKTSNKKWVLPVAVVVSVVGAAIIVTILMSVLYTKNTSVRTKMLSLKLKFKKNNNIQMKSMKN</sequence>
<feature type="chain" id="PRO_5042866571" description="EGF-like domain-containing protein" evidence="3">
    <location>
        <begin position="18"/>
        <end position="1595"/>
    </location>
</feature>
<feature type="transmembrane region" description="Helical" evidence="2">
    <location>
        <begin position="1540"/>
        <end position="1565"/>
    </location>
</feature>
<evidence type="ECO:0000256" key="2">
    <source>
        <dbReference type="SAM" id="Phobius"/>
    </source>
</evidence>
<evidence type="ECO:0000313" key="6">
    <source>
        <dbReference type="Proteomes" id="UP001344447"/>
    </source>
</evidence>
<feature type="disulfide bond" evidence="1">
    <location>
        <begin position="1232"/>
        <end position="1241"/>
    </location>
</feature>
<dbReference type="InterPro" id="IPR054484">
    <property type="entry name" value="ComC_SSD"/>
</dbReference>
<dbReference type="Proteomes" id="UP001344447">
    <property type="component" value="Unassembled WGS sequence"/>
</dbReference>
<gene>
    <name evidence="5" type="ORF">RB653_008277</name>
</gene>
<keyword evidence="2" id="KW-0472">Membrane</keyword>
<proteinExistence type="predicted"/>
<organism evidence="5 6">
    <name type="scientific">Dictyostelium firmibasis</name>
    <dbReference type="NCBI Taxonomy" id="79012"/>
    <lineage>
        <taxon>Eukaryota</taxon>
        <taxon>Amoebozoa</taxon>
        <taxon>Evosea</taxon>
        <taxon>Eumycetozoa</taxon>
        <taxon>Dictyostelia</taxon>
        <taxon>Dictyosteliales</taxon>
        <taxon>Dictyosteliaceae</taxon>
        <taxon>Dictyostelium</taxon>
    </lineage>
</organism>
<dbReference type="Gene3D" id="2.10.25.10">
    <property type="entry name" value="Laminin"/>
    <property type="match status" value="1"/>
</dbReference>
<dbReference type="PROSITE" id="PS01186">
    <property type="entry name" value="EGF_2"/>
    <property type="match status" value="2"/>
</dbReference>
<evidence type="ECO:0000259" key="4">
    <source>
        <dbReference type="PROSITE" id="PS50026"/>
    </source>
</evidence>
<comment type="caution">
    <text evidence="5">The sequence shown here is derived from an EMBL/GenBank/DDBJ whole genome shotgun (WGS) entry which is preliminary data.</text>
</comment>
<reference evidence="5 6" key="1">
    <citation type="submission" date="2023-11" db="EMBL/GenBank/DDBJ databases">
        <title>Dfirmibasis_genome.</title>
        <authorList>
            <person name="Edelbroek B."/>
            <person name="Kjellin J."/>
            <person name="Jerlstrom-Hultqvist J."/>
            <person name="Soderbom F."/>
        </authorList>
    </citation>
    <scope>NUCLEOTIDE SEQUENCE [LARGE SCALE GENOMIC DNA]</scope>
    <source>
        <strain evidence="5 6">TNS-C-14</strain>
    </source>
</reference>